<dbReference type="Pfam" id="PF07715">
    <property type="entry name" value="Plug"/>
    <property type="match status" value="1"/>
</dbReference>
<dbReference type="Proteomes" id="UP000243488">
    <property type="component" value="Chromosome"/>
</dbReference>
<keyword evidence="3 10" id="KW-1134">Transmembrane beta strand</keyword>
<evidence type="ECO:0000256" key="7">
    <source>
        <dbReference type="ARBA" id="ARBA00023077"/>
    </source>
</evidence>
<evidence type="ECO:0000256" key="11">
    <source>
        <dbReference type="RuleBase" id="RU003357"/>
    </source>
</evidence>
<keyword evidence="7 11" id="KW-0798">TonB box</keyword>
<gene>
    <name evidence="16" type="ORF">BVH74_03095</name>
</gene>
<dbReference type="PROSITE" id="PS52016">
    <property type="entry name" value="TONB_DEPENDENT_REC_3"/>
    <property type="match status" value="1"/>
</dbReference>
<dbReference type="STRING" id="1931241.BVH74_03095"/>
<keyword evidence="6" id="KW-0406">Ion transport</keyword>
<evidence type="ECO:0000259" key="15">
    <source>
        <dbReference type="Pfam" id="PF07715"/>
    </source>
</evidence>
<dbReference type="RefSeq" id="WP_080048660.1">
    <property type="nucleotide sequence ID" value="NZ_CP020100.1"/>
</dbReference>
<keyword evidence="8 10" id="KW-0472">Membrane</keyword>
<evidence type="ECO:0000256" key="12">
    <source>
        <dbReference type="SAM" id="MobiDB-lite"/>
    </source>
</evidence>
<dbReference type="AlphaFoldDB" id="A0A1V0B1J2"/>
<reference evidence="16 17" key="1">
    <citation type="submission" date="2017-03" db="EMBL/GenBank/DDBJ databases">
        <title>Complete genome sequence of the novel DNRA strain Pseudomonas sp. S-6-2 isolated from Chinese polluted river sediment. Journal of Biotechnology.</title>
        <authorList>
            <person name="Li J."/>
            <person name="Xiang F."/>
            <person name="Wang L."/>
            <person name="Xi L."/>
            <person name="Liu J."/>
        </authorList>
    </citation>
    <scope>NUCLEOTIDE SEQUENCE [LARGE SCALE GENOMIC DNA]</scope>
    <source>
        <strain evidence="16 17">S-6-2</strain>
    </source>
</reference>
<evidence type="ECO:0000256" key="3">
    <source>
        <dbReference type="ARBA" id="ARBA00022452"/>
    </source>
</evidence>
<dbReference type="Gene3D" id="2.40.170.20">
    <property type="entry name" value="TonB-dependent receptor, beta-barrel domain"/>
    <property type="match status" value="1"/>
</dbReference>
<dbReference type="InterPro" id="IPR012910">
    <property type="entry name" value="Plug_dom"/>
</dbReference>
<feature type="signal peptide" evidence="13">
    <location>
        <begin position="1"/>
        <end position="19"/>
    </location>
</feature>
<comment type="similarity">
    <text evidence="10 11">Belongs to the TonB-dependent receptor family.</text>
</comment>
<evidence type="ECO:0000313" key="16">
    <source>
        <dbReference type="EMBL" id="AQZ93802.1"/>
    </source>
</evidence>
<dbReference type="CDD" id="cd01347">
    <property type="entry name" value="ligand_gated_channel"/>
    <property type="match status" value="1"/>
</dbReference>
<dbReference type="InterPro" id="IPR037066">
    <property type="entry name" value="Plug_dom_sf"/>
</dbReference>
<keyword evidence="4 10" id="KW-0812">Transmembrane</keyword>
<organism evidence="16 17">
    <name type="scientific">Halopseudomonas phragmitis</name>
    <dbReference type="NCBI Taxonomy" id="1931241"/>
    <lineage>
        <taxon>Bacteria</taxon>
        <taxon>Pseudomonadati</taxon>
        <taxon>Pseudomonadota</taxon>
        <taxon>Gammaproteobacteria</taxon>
        <taxon>Pseudomonadales</taxon>
        <taxon>Pseudomonadaceae</taxon>
        <taxon>Halopseudomonas</taxon>
    </lineage>
</organism>
<keyword evidence="16" id="KW-0675">Receptor</keyword>
<dbReference type="Pfam" id="PF00593">
    <property type="entry name" value="TonB_dep_Rec_b-barrel"/>
    <property type="match status" value="1"/>
</dbReference>
<dbReference type="InterPro" id="IPR036942">
    <property type="entry name" value="Beta-barrel_TonB_sf"/>
</dbReference>
<dbReference type="GO" id="GO:0015889">
    <property type="term" value="P:cobalamin transport"/>
    <property type="evidence" value="ECO:0007669"/>
    <property type="project" value="TreeGrafter"/>
</dbReference>
<accession>A0A1V0B1J2</accession>
<proteinExistence type="inferred from homology"/>
<sequence length="619" mass="69615">MKKFLPLTPALLAASIVQANTAIDLPDTVITASRIEQPREAALAANSVFTRTDIERLQARSVPELLSRVPGLQQNNNGGIPAYFLRGSNTAQTLVLVDGQRIASTTSGIARLDYLNIDNIERVEVIRGPRSSLYGADAIGGVIQIFTRQGEPGLNPSVRLGFGSNHTVERNLTLSGGDQQTRYMLGATLDESRGFDRTTDKQGNDRDRDGQRNKALMLRLDHSFNADWQAGLSLNDQRGKNEFDDAYELFPGFPEDQFRVSSYNGHLQGQLTEIWQSRLELGQSYDRNKTVGSGSPWNDGRIETTRHSASWLNHLQLSPEQRLSVGSDWHRDRLSSTNAYTKTRRENLAGFIQHSWTQQNFATELGVRHDDNQHFGNHSSWNAALAVPAGDRQQWILSYAEGFRAPTFNDLYAPPGWGGNPDLDPERSKSWELQWRAEVLDSQLEASLYRNDIKDLITWNSSTFQMDNINKARVNGFEAAISRDLFGWSSRTAISFIDPRDRATGKTLQLRARRHLSLDLDRSFGDLSFGSTWQLFSQRYTDPANSDTLAGYGTLDLRASWRASPALRWDLKLSNVLDRDYHLGTYSRPTGFWPAPSIDHPYREQGRSALLAVTWTPQL</sequence>
<protein>
    <submittedName>
        <fullName evidence="16">TonB-dependent receptor</fullName>
    </submittedName>
</protein>
<evidence type="ECO:0000256" key="6">
    <source>
        <dbReference type="ARBA" id="ARBA00023065"/>
    </source>
</evidence>
<dbReference type="GO" id="GO:0009279">
    <property type="term" value="C:cell outer membrane"/>
    <property type="evidence" value="ECO:0007669"/>
    <property type="project" value="UniProtKB-SubCell"/>
</dbReference>
<keyword evidence="9 10" id="KW-0998">Cell outer membrane</keyword>
<evidence type="ECO:0000313" key="17">
    <source>
        <dbReference type="Proteomes" id="UP000243488"/>
    </source>
</evidence>
<dbReference type="InterPro" id="IPR039426">
    <property type="entry name" value="TonB-dep_rcpt-like"/>
</dbReference>
<keyword evidence="17" id="KW-1185">Reference proteome</keyword>
<dbReference type="Gene3D" id="2.170.130.10">
    <property type="entry name" value="TonB-dependent receptor, plug domain"/>
    <property type="match status" value="1"/>
</dbReference>
<dbReference type="PANTHER" id="PTHR30069">
    <property type="entry name" value="TONB-DEPENDENT OUTER MEMBRANE RECEPTOR"/>
    <property type="match status" value="1"/>
</dbReference>
<dbReference type="SUPFAM" id="SSF56935">
    <property type="entry name" value="Porins"/>
    <property type="match status" value="1"/>
</dbReference>
<evidence type="ECO:0000256" key="4">
    <source>
        <dbReference type="ARBA" id="ARBA00022692"/>
    </source>
</evidence>
<feature type="region of interest" description="Disordered" evidence="12">
    <location>
        <begin position="193"/>
        <end position="212"/>
    </location>
</feature>
<feature type="domain" description="TonB-dependent receptor-like beta-barrel" evidence="14">
    <location>
        <begin position="171"/>
        <end position="575"/>
    </location>
</feature>
<name>A0A1V0B1J2_9GAMM</name>
<evidence type="ECO:0000256" key="13">
    <source>
        <dbReference type="SAM" id="SignalP"/>
    </source>
</evidence>
<feature type="domain" description="TonB-dependent receptor plug" evidence="15">
    <location>
        <begin position="43"/>
        <end position="142"/>
    </location>
</feature>
<dbReference type="EMBL" id="CP020100">
    <property type="protein sequence ID" value="AQZ93802.1"/>
    <property type="molecule type" value="Genomic_DNA"/>
</dbReference>
<evidence type="ECO:0000256" key="5">
    <source>
        <dbReference type="ARBA" id="ARBA00022729"/>
    </source>
</evidence>
<dbReference type="InterPro" id="IPR000531">
    <property type="entry name" value="Beta-barrel_TonB"/>
</dbReference>
<feature type="chain" id="PRO_5013092558" evidence="13">
    <location>
        <begin position="20"/>
        <end position="619"/>
    </location>
</feature>
<evidence type="ECO:0000256" key="1">
    <source>
        <dbReference type="ARBA" id="ARBA00004571"/>
    </source>
</evidence>
<evidence type="ECO:0000259" key="14">
    <source>
        <dbReference type="Pfam" id="PF00593"/>
    </source>
</evidence>
<dbReference type="PANTHER" id="PTHR30069:SF53">
    <property type="entry name" value="COLICIN I RECEPTOR-RELATED"/>
    <property type="match status" value="1"/>
</dbReference>
<comment type="subcellular location">
    <subcellularLocation>
        <location evidence="1 10">Cell outer membrane</location>
        <topology evidence="1 10">Multi-pass membrane protein</topology>
    </subcellularLocation>
</comment>
<dbReference type="KEGG" id="ppha:BVH74_03095"/>
<keyword evidence="2 10" id="KW-0813">Transport</keyword>
<evidence type="ECO:0000256" key="8">
    <source>
        <dbReference type="ARBA" id="ARBA00023136"/>
    </source>
</evidence>
<keyword evidence="5 13" id="KW-0732">Signal</keyword>
<evidence type="ECO:0000256" key="10">
    <source>
        <dbReference type="PROSITE-ProRule" id="PRU01360"/>
    </source>
</evidence>
<evidence type="ECO:0000256" key="2">
    <source>
        <dbReference type="ARBA" id="ARBA00022448"/>
    </source>
</evidence>
<evidence type="ECO:0000256" key="9">
    <source>
        <dbReference type="ARBA" id="ARBA00023237"/>
    </source>
</evidence>
<dbReference type="GO" id="GO:0006811">
    <property type="term" value="P:monoatomic ion transport"/>
    <property type="evidence" value="ECO:0007669"/>
    <property type="project" value="UniProtKB-KW"/>
</dbReference>